<keyword evidence="4" id="KW-0456">Lyase</keyword>
<name>A0A2T5EDP3_VIBSP</name>
<gene>
    <name evidence="4" type="ORF">CWO36_17445</name>
</gene>
<dbReference type="SMART" id="SM00764">
    <property type="entry name" value="Citrate_ly_lig"/>
    <property type="match status" value="1"/>
</dbReference>
<feature type="domain" description="Citrate lyase ligase C-terminal" evidence="3">
    <location>
        <begin position="412"/>
        <end position="592"/>
    </location>
</feature>
<dbReference type="SUPFAM" id="SSF52266">
    <property type="entry name" value="SGNH hydrolase"/>
    <property type="match status" value="1"/>
</dbReference>
<organism evidence="4 5">
    <name type="scientific">Vibrio splendidus</name>
    <dbReference type="NCBI Taxonomy" id="29497"/>
    <lineage>
        <taxon>Bacteria</taxon>
        <taxon>Pseudomonadati</taxon>
        <taxon>Pseudomonadota</taxon>
        <taxon>Gammaproteobacteria</taxon>
        <taxon>Vibrionales</taxon>
        <taxon>Vibrionaceae</taxon>
        <taxon>Vibrio</taxon>
    </lineage>
</organism>
<evidence type="ECO:0000256" key="2">
    <source>
        <dbReference type="ARBA" id="ARBA00022840"/>
    </source>
</evidence>
<keyword evidence="2" id="KW-0067">ATP-binding</keyword>
<dbReference type="InterPro" id="IPR005216">
    <property type="entry name" value="Citrate_lyase_ligase"/>
</dbReference>
<dbReference type="InterPro" id="IPR013166">
    <property type="entry name" value="Citrate_lyase_ligase_C"/>
</dbReference>
<dbReference type="AlphaFoldDB" id="A0A2T5EDP3"/>
<dbReference type="Gene3D" id="3.40.50.620">
    <property type="entry name" value="HUPs"/>
    <property type="match status" value="1"/>
</dbReference>
<dbReference type="Pfam" id="PF08218">
    <property type="entry name" value="Citrate_ly_lig"/>
    <property type="match status" value="1"/>
</dbReference>
<protein>
    <submittedName>
        <fullName evidence="4">Citrate lyase ligase</fullName>
    </submittedName>
</protein>
<keyword evidence="1" id="KW-0547">Nucleotide-binding</keyword>
<evidence type="ECO:0000256" key="1">
    <source>
        <dbReference type="ARBA" id="ARBA00022741"/>
    </source>
</evidence>
<proteinExistence type="predicted"/>
<dbReference type="SUPFAM" id="SSF52374">
    <property type="entry name" value="Nucleotidylyl transferase"/>
    <property type="match status" value="1"/>
</dbReference>
<evidence type="ECO:0000313" key="5">
    <source>
        <dbReference type="Proteomes" id="UP000244080"/>
    </source>
</evidence>
<dbReference type="GO" id="GO:0008771">
    <property type="term" value="F:[citrate (pro-3S)-lyase] ligase activity"/>
    <property type="evidence" value="ECO:0007669"/>
    <property type="project" value="InterPro"/>
</dbReference>
<evidence type="ECO:0000313" key="4">
    <source>
        <dbReference type="EMBL" id="PTP17415.1"/>
    </source>
</evidence>
<dbReference type="GO" id="GO:0005524">
    <property type="term" value="F:ATP binding"/>
    <property type="evidence" value="ECO:0007669"/>
    <property type="project" value="UniProtKB-KW"/>
</dbReference>
<dbReference type="EMBL" id="PIGA01000031">
    <property type="protein sequence ID" value="PTP17415.1"/>
    <property type="molecule type" value="Genomic_DNA"/>
</dbReference>
<dbReference type="PANTHER" id="PTHR40599:SF1">
    <property type="entry name" value="[CITRATE [PRO-3S]-LYASE] LIGASE"/>
    <property type="match status" value="1"/>
</dbReference>
<evidence type="ECO:0000259" key="3">
    <source>
        <dbReference type="SMART" id="SM00764"/>
    </source>
</evidence>
<reference evidence="4 5" key="1">
    <citation type="submission" date="2017-11" db="EMBL/GenBank/DDBJ databases">
        <title>Population delineation of vibrios coincides with oyster pathogenicity.</title>
        <authorList>
            <person name="Bruto M."/>
            <person name="Labreuche Y."/>
            <person name="James A."/>
            <person name="Piel D."/>
            <person name="Chenivesse S."/>
            <person name="Petton B."/>
            <person name="Polz M.F."/>
            <person name="Le Roux F."/>
        </authorList>
    </citation>
    <scope>NUCLEOTIDE SEQUENCE [LARGE SCALE GENOMIC DNA]</scope>
    <source>
        <strain evidence="4 5">1F_55</strain>
    </source>
</reference>
<keyword evidence="4" id="KW-0436">Ligase</keyword>
<dbReference type="GO" id="GO:0016829">
    <property type="term" value="F:lyase activity"/>
    <property type="evidence" value="ECO:0007669"/>
    <property type="project" value="UniProtKB-KW"/>
</dbReference>
<dbReference type="InterPro" id="IPR014729">
    <property type="entry name" value="Rossmann-like_a/b/a_fold"/>
</dbReference>
<dbReference type="RefSeq" id="WP_017085079.1">
    <property type="nucleotide sequence ID" value="NZ_CAWNZY010000042.1"/>
</dbReference>
<dbReference type="Proteomes" id="UP000244080">
    <property type="component" value="Unassembled WGS sequence"/>
</dbReference>
<dbReference type="PANTHER" id="PTHR40599">
    <property type="entry name" value="[CITRATE [PRO-3S]-LYASE] LIGASE"/>
    <property type="match status" value="1"/>
</dbReference>
<comment type="caution">
    <text evidence="4">The sequence shown here is derived from an EMBL/GenBank/DDBJ whole genome shotgun (WGS) entry which is preliminary data.</text>
</comment>
<accession>A0A2T5EDP3</accession>
<sequence>MNFGNLSIKLRIAKYLVKESLGLSDEWLTKDVKLTRLYCRIGDYHNAIKHAKKIYDSGLKPSYYYVLKNLYILTDEAEKIEALPFSSELEQTEDIIPTLGSLDDSVYDLDKIKFIKDYVSSKGATPILISLLGKGSELKNKTKEEKELLSNIDLYNNERPKWSKENNAPDYIKKIYKDYENVKFDELFSFRPPVIKATKVVLGDMKNSYVSVENGIRKTVGQPNNFNHRVLCFGTSTTYSVGTSNENTIVSFIQKEINKYHDDIKVENHGVHGMNLLLAINNLIQTEIKKGDIVLFFDYDEFNRFDDDVIFKLDMNKFDRGDNFFVDLAKHHCHFSPRGNRVLAKSITEEILISRIGKINDTYTVPSDRIFQVLDNLKYFLYRQTAQVFETCEMKSYLSLLSQYTPDNGLKVGSVAVNCNPITKGHLHLLEYASKNVDKLFIFVIEEDKSFFKFEDRLQLVIESTQHLENVTVLRGGKFICTELTYPDYFDKDTKETQADASMEAWFFCEYIAKALNISKIFLGDEPNCMITRQYNEKMAELLPTYGIDVKIIKRISANGDSISASKVRKLLKTRDFDAIKAIVPEPTYLFLKQNY</sequence>